<dbReference type="GO" id="GO:0047617">
    <property type="term" value="F:fatty acyl-CoA hydrolase activity"/>
    <property type="evidence" value="ECO:0007669"/>
    <property type="project" value="InterPro"/>
</dbReference>
<dbReference type="OrthoDB" id="2831072at2759"/>
<sequence>MAKSDTSPAGANVAADEEHRLLVQEFLKSASSTELGNVWGESICITDLKVISATAKPTGRVVFEYTCQASHANRLGNLHGGCAATLFDIATTTALVPISKPDFWKFLGVSRTLNVTYLRPVPVGETVIIECDVLAIGKRLSTITGTMKRKSDGALTCICEHGKVNIDAKM</sequence>
<feature type="domain" description="Thioesterase" evidence="3">
    <location>
        <begin position="76"/>
        <end position="153"/>
    </location>
</feature>
<dbReference type="eggNOG" id="KOG3328">
    <property type="taxonomic scope" value="Eukaryota"/>
</dbReference>
<dbReference type="PANTHER" id="PTHR21660:SF1">
    <property type="entry name" value="ACYL-COENZYME A THIOESTERASE 13"/>
    <property type="match status" value="1"/>
</dbReference>
<protein>
    <recommendedName>
        <fullName evidence="3">Thioesterase domain-containing protein</fullName>
    </recommendedName>
</protein>
<dbReference type="Pfam" id="PF03061">
    <property type="entry name" value="4HBT"/>
    <property type="match status" value="1"/>
</dbReference>
<dbReference type="SUPFAM" id="SSF54637">
    <property type="entry name" value="Thioesterase/thiol ester dehydrase-isomerase"/>
    <property type="match status" value="1"/>
</dbReference>
<evidence type="ECO:0000313" key="4">
    <source>
        <dbReference type="EMBL" id="OAF61244.1"/>
    </source>
</evidence>
<dbReference type="InterPro" id="IPR029069">
    <property type="entry name" value="HotDog_dom_sf"/>
</dbReference>
<dbReference type="InterPro" id="IPR039298">
    <property type="entry name" value="ACOT13"/>
</dbReference>
<dbReference type="RefSeq" id="XP_024326521.1">
    <property type="nucleotide sequence ID" value="XM_024465572.1"/>
</dbReference>
<dbReference type="AlphaFoldDB" id="A0A177AJ83"/>
<dbReference type="CDD" id="cd03443">
    <property type="entry name" value="PaaI_thioesterase"/>
    <property type="match status" value="1"/>
</dbReference>
<keyword evidence="2" id="KW-0378">Hydrolase</keyword>
<comment type="similarity">
    <text evidence="1">Belongs to the thioesterase PaaI family.</text>
</comment>
<evidence type="ECO:0000256" key="2">
    <source>
        <dbReference type="ARBA" id="ARBA00022801"/>
    </source>
</evidence>
<proteinExistence type="inferred from homology"/>
<gene>
    <name evidence="4" type="ORF">VC83_01900</name>
</gene>
<accession>A0A177AJ83</accession>
<reference evidence="4" key="1">
    <citation type="submission" date="2016-03" db="EMBL/GenBank/DDBJ databases">
        <title>Updated assembly of Pseudogymnoascus destructans, the fungus causing white-nose syndrome of bats.</title>
        <authorList>
            <person name="Palmer J.M."/>
            <person name="Drees K.P."/>
            <person name="Foster J.T."/>
            <person name="Lindner D.L."/>
        </authorList>
    </citation>
    <scope>NUCLEOTIDE SEQUENCE [LARGE SCALE GENOMIC DNA]</scope>
    <source>
        <strain evidence="4">20631-21</strain>
    </source>
</reference>
<dbReference type="NCBIfam" id="TIGR00369">
    <property type="entry name" value="unchar_dom_1"/>
    <property type="match status" value="1"/>
</dbReference>
<evidence type="ECO:0000259" key="3">
    <source>
        <dbReference type="Pfam" id="PF03061"/>
    </source>
</evidence>
<name>A0A177AJ83_9PEZI</name>
<dbReference type="InterPro" id="IPR003736">
    <property type="entry name" value="PAAI_dom"/>
</dbReference>
<dbReference type="Gene3D" id="3.10.129.10">
    <property type="entry name" value="Hotdog Thioesterase"/>
    <property type="match status" value="1"/>
</dbReference>
<dbReference type="PANTHER" id="PTHR21660">
    <property type="entry name" value="THIOESTERASE SUPERFAMILY MEMBER-RELATED"/>
    <property type="match status" value="1"/>
</dbReference>
<evidence type="ECO:0000256" key="1">
    <source>
        <dbReference type="ARBA" id="ARBA00008324"/>
    </source>
</evidence>
<dbReference type="GeneID" id="36284987"/>
<dbReference type="Proteomes" id="UP000077154">
    <property type="component" value="Unassembled WGS sequence"/>
</dbReference>
<dbReference type="VEuPathDB" id="FungiDB:GMDG_04009"/>
<dbReference type="EMBL" id="KV441389">
    <property type="protein sequence ID" value="OAF61244.1"/>
    <property type="molecule type" value="Genomic_DNA"/>
</dbReference>
<organism evidence="4">
    <name type="scientific">Pseudogymnoascus destructans</name>
    <dbReference type="NCBI Taxonomy" id="655981"/>
    <lineage>
        <taxon>Eukaryota</taxon>
        <taxon>Fungi</taxon>
        <taxon>Dikarya</taxon>
        <taxon>Ascomycota</taxon>
        <taxon>Pezizomycotina</taxon>
        <taxon>Leotiomycetes</taxon>
        <taxon>Thelebolales</taxon>
        <taxon>Thelebolaceae</taxon>
        <taxon>Pseudogymnoascus</taxon>
    </lineage>
</organism>
<dbReference type="InterPro" id="IPR006683">
    <property type="entry name" value="Thioestr_dom"/>
</dbReference>